<sequence>MIVCTIKMSGCDINACNKFENRCLIVDVLLNLLLSSEYWKIIIGGILIGFMNTSVCHGSARSIYDRSSGGRGDYSGCGGSDNGGNGRGSGGCSDGGSVDNMNTSVNVGDVGGDGGGQGGWDNVGGGGGGRCGSGIDFLHTSGCWGGNGIDHQFI</sequence>
<evidence type="ECO:0000313" key="1">
    <source>
        <dbReference type="EMBL" id="RHN72577.1"/>
    </source>
</evidence>
<evidence type="ECO:0000313" key="2">
    <source>
        <dbReference type="Proteomes" id="UP000265566"/>
    </source>
</evidence>
<dbReference type="AlphaFoldDB" id="A0A396JBP7"/>
<proteinExistence type="predicted"/>
<name>A0A396JBP7_MEDTR</name>
<protein>
    <submittedName>
        <fullName evidence="1">Uncharacterized protein</fullName>
    </submittedName>
</protein>
<comment type="caution">
    <text evidence="1">The sequence shown here is derived from an EMBL/GenBank/DDBJ whole genome shotgun (WGS) entry which is preliminary data.</text>
</comment>
<reference evidence="2" key="1">
    <citation type="journal article" date="2018" name="Nat. Plants">
        <title>Whole-genome landscape of Medicago truncatula symbiotic genes.</title>
        <authorList>
            <person name="Pecrix Y."/>
            <person name="Staton S.E."/>
            <person name="Sallet E."/>
            <person name="Lelandais-Briere C."/>
            <person name="Moreau S."/>
            <person name="Carrere S."/>
            <person name="Blein T."/>
            <person name="Jardinaud M.F."/>
            <person name="Latrasse D."/>
            <person name="Zouine M."/>
            <person name="Zahm M."/>
            <person name="Kreplak J."/>
            <person name="Mayjonade B."/>
            <person name="Satge C."/>
            <person name="Perez M."/>
            <person name="Cauet S."/>
            <person name="Marande W."/>
            <person name="Chantry-Darmon C."/>
            <person name="Lopez-Roques C."/>
            <person name="Bouchez O."/>
            <person name="Berard A."/>
            <person name="Debelle F."/>
            <person name="Munos S."/>
            <person name="Bendahmane A."/>
            <person name="Berges H."/>
            <person name="Niebel A."/>
            <person name="Buitink J."/>
            <person name="Frugier F."/>
            <person name="Benhamed M."/>
            <person name="Crespi M."/>
            <person name="Gouzy J."/>
            <person name="Gamas P."/>
        </authorList>
    </citation>
    <scope>NUCLEOTIDE SEQUENCE [LARGE SCALE GENOMIC DNA]</scope>
    <source>
        <strain evidence="2">cv. Jemalong A17</strain>
    </source>
</reference>
<dbReference type="Proteomes" id="UP000265566">
    <property type="component" value="Chromosome 2"/>
</dbReference>
<organism evidence="1 2">
    <name type="scientific">Medicago truncatula</name>
    <name type="common">Barrel medic</name>
    <name type="synonym">Medicago tribuloides</name>
    <dbReference type="NCBI Taxonomy" id="3880"/>
    <lineage>
        <taxon>Eukaryota</taxon>
        <taxon>Viridiplantae</taxon>
        <taxon>Streptophyta</taxon>
        <taxon>Embryophyta</taxon>
        <taxon>Tracheophyta</taxon>
        <taxon>Spermatophyta</taxon>
        <taxon>Magnoliopsida</taxon>
        <taxon>eudicotyledons</taxon>
        <taxon>Gunneridae</taxon>
        <taxon>Pentapetalae</taxon>
        <taxon>rosids</taxon>
        <taxon>fabids</taxon>
        <taxon>Fabales</taxon>
        <taxon>Fabaceae</taxon>
        <taxon>Papilionoideae</taxon>
        <taxon>50 kb inversion clade</taxon>
        <taxon>NPAAA clade</taxon>
        <taxon>Hologalegina</taxon>
        <taxon>IRL clade</taxon>
        <taxon>Trifolieae</taxon>
        <taxon>Medicago</taxon>
    </lineage>
</organism>
<dbReference type="EMBL" id="PSQE01000002">
    <property type="protein sequence ID" value="RHN72577.1"/>
    <property type="molecule type" value="Genomic_DNA"/>
</dbReference>
<dbReference type="Gramene" id="rna8304">
    <property type="protein sequence ID" value="RHN72577.1"/>
    <property type="gene ID" value="gene8304"/>
</dbReference>
<accession>A0A396JBP7</accession>
<gene>
    <name evidence="1" type="ORF">MtrunA17_Chr2g0289191</name>
</gene>